<keyword evidence="4" id="KW-0472">Membrane</keyword>
<protein>
    <submittedName>
        <fullName evidence="9">Putative outer membrane starch-binding protein</fullName>
    </submittedName>
</protein>
<dbReference type="Gene3D" id="1.25.40.390">
    <property type="match status" value="1"/>
</dbReference>
<feature type="domain" description="SusD-like N-terminal" evidence="8">
    <location>
        <begin position="39"/>
        <end position="223"/>
    </location>
</feature>
<evidence type="ECO:0000259" key="8">
    <source>
        <dbReference type="Pfam" id="PF14322"/>
    </source>
</evidence>
<sequence length="589" mass="66539">MKKFRILIYAAGLLSLASCKKNLLDTTSYTQEGDSQMWTTDNLTDQGMAGVYAALRLNIDQSSASGNELYQLDRYGVTGMTRDADALQTGTITPSSSMFSDNWKQLYDGIQRANNAIVNIPLKSPSADAKKARYIAEAKFLRAYFYLRLNQLWHGVPVYLKPFTADEATKGRETEDSVWRVVVNDLTDAINETNLPIKYSKGNADYGHITKGAAYALRGKAYLYMKNYPAAIADFAQVQAAGYTLFNGDYKLLFKEANEQSDEMIFSIQNIAVQNFGSTTQFFCGNRSSFGSCWNTYLVSPVVVDLYENADGSKFDWNQVIPGFSSLTVAQREVYFFRDGLTASEISSASARGVDMTKYLPSGNEARIKAAYANRDPRLTANVITPYAEYLGVNGSANQIYVSRWPFRSNTTPTWDLATDTKAYYYYLHRKFVYEGATETINRAYGPTDFPVIRFADVLLMWAEALNEQSFNQQTLDLVNKVRARVGMPALQNADASKPTYVADQTAMRERIRNERRVEFVNEGINFFDELRWKTWKDKTFAPGAGIKQIWGGNVVNYSWKGDYIYSWPIPQSEIERNPNLIQNTGWIN</sequence>
<feature type="chain" id="PRO_5016457273" evidence="6">
    <location>
        <begin position="21"/>
        <end position="589"/>
    </location>
</feature>
<dbReference type="SUPFAM" id="SSF48452">
    <property type="entry name" value="TPR-like"/>
    <property type="match status" value="1"/>
</dbReference>
<dbReference type="RefSeq" id="WP_111589997.1">
    <property type="nucleotide sequence ID" value="NZ_QLMA01000001.1"/>
</dbReference>
<dbReference type="AlphaFoldDB" id="A0A327WCL4"/>
<dbReference type="Pfam" id="PF14322">
    <property type="entry name" value="SusD-like_3"/>
    <property type="match status" value="1"/>
</dbReference>
<dbReference type="PROSITE" id="PS51257">
    <property type="entry name" value="PROKAR_LIPOPROTEIN"/>
    <property type="match status" value="1"/>
</dbReference>
<keyword evidence="5" id="KW-0998">Cell outer membrane</keyword>
<gene>
    <name evidence="9" type="ORF">CLV59_10140</name>
</gene>
<evidence type="ECO:0000256" key="2">
    <source>
        <dbReference type="ARBA" id="ARBA00006275"/>
    </source>
</evidence>
<feature type="signal peptide" evidence="6">
    <location>
        <begin position="1"/>
        <end position="20"/>
    </location>
</feature>
<evidence type="ECO:0000256" key="6">
    <source>
        <dbReference type="SAM" id="SignalP"/>
    </source>
</evidence>
<dbReference type="Pfam" id="PF07980">
    <property type="entry name" value="SusD_RagB"/>
    <property type="match status" value="1"/>
</dbReference>
<dbReference type="OrthoDB" id="5694214at2"/>
<name>A0A327WCL4_9BACT</name>
<proteinExistence type="inferred from homology"/>
<evidence type="ECO:0000313" key="9">
    <source>
        <dbReference type="EMBL" id="RAJ87291.1"/>
    </source>
</evidence>
<dbReference type="GO" id="GO:0009279">
    <property type="term" value="C:cell outer membrane"/>
    <property type="evidence" value="ECO:0007669"/>
    <property type="project" value="UniProtKB-SubCell"/>
</dbReference>
<comment type="similarity">
    <text evidence="2">Belongs to the SusD family.</text>
</comment>
<evidence type="ECO:0000313" key="10">
    <source>
        <dbReference type="Proteomes" id="UP000249819"/>
    </source>
</evidence>
<dbReference type="Proteomes" id="UP000249819">
    <property type="component" value="Unassembled WGS sequence"/>
</dbReference>
<comment type="caution">
    <text evidence="9">The sequence shown here is derived from an EMBL/GenBank/DDBJ whole genome shotgun (WGS) entry which is preliminary data.</text>
</comment>
<dbReference type="InterPro" id="IPR011990">
    <property type="entry name" value="TPR-like_helical_dom_sf"/>
</dbReference>
<dbReference type="InterPro" id="IPR033985">
    <property type="entry name" value="SusD-like_N"/>
</dbReference>
<reference evidence="9 10" key="1">
    <citation type="submission" date="2018-06" db="EMBL/GenBank/DDBJ databases">
        <title>Genomic Encyclopedia of Archaeal and Bacterial Type Strains, Phase II (KMG-II): from individual species to whole genera.</title>
        <authorList>
            <person name="Goeker M."/>
        </authorList>
    </citation>
    <scope>NUCLEOTIDE SEQUENCE [LARGE SCALE GENOMIC DNA]</scope>
    <source>
        <strain evidence="9 10">DSM 29821</strain>
    </source>
</reference>
<comment type="subcellular location">
    <subcellularLocation>
        <location evidence="1">Cell outer membrane</location>
    </subcellularLocation>
</comment>
<evidence type="ECO:0000259" key="7">
    <source>
        <dbReference type="Pfam" id="PF07980"/>
    </source>
</evidence>
<dbReference type="EMBL" id="QLMA01000001">
    <property type="protein sequence ID" value="RAJ87291.1"/>
    <property type="molecule type" value="Genomic_DNA"/>
</dbReference>
<evidence type="ECO:0000256" key="5">
    <source>
        <dbReference type="ARBA" id="ARBA00023237"/>
    </source>
</evidence>
<keyword evidence="3 6" id="KW-0732">Signal</keyword>
<evidence type="ECO:0000256" key="3">
    <source>
        <dbReference type="ARBA" id="ARBA00022729"/>
    </source>
</evidence>
<keyword evidence="10" id="KW-1185">Reference proteome</keyword>
<organism evidence="9 10">
    <name type="scientific">Chitinophaga dinghuensis</name>
    <dbReference type="NCBI Taxonomy" id="1539050"/>
    <lineage>
        <taxon>Bacteria</taxon>
        <taxon>Pseudomonadati</taxon>
        <taxon>Bacteroidota</taxon>
        <taxon>Chitinophagia</taxon>
        <taxon>Chitinophagales</taxon>
        <taxon>Chitinophagaceae</taxon>
        <taxon>Chitinophaga</taxon>
    </lineage>
</organism>
<feature type="domain" description="RagB/SusD" evidence="7">
    <location>
        <begin position="263"/>
        <end position="587"/>
    </location>
</feature>
<evidence type="ECO:0000256" key="1">
    <source>
        <dbReference type="ARBA" id="ARBA00004442"/>
    </source>
</evidence>
<accession>A0A327WCL4</accession>
<evidence type="ECO:0000256" key="4">
    <source>
        <dbReference type="ARBA" id="ARBA00023136"/>
    </source>
</evidence>
<dbReference type="InterPro" id="IPR012944">
    <property type="entry name" value="SusD_RagB_dom"/>
</dbReference>